<keyword evidence="7" id="KW-1208">Phospholipid metabolism</keyword>
<keyword evidence="3" id="KW-0274">FAD</keyword>
<dbReference type="PANTHER" id="PTHR42685">
    <property type="entry name" value="GERANYLGERANYL DIPHOSPHATE REDUCTASE"/>
    <property type="match status" value="1"/>
</dbReference>
<dbReference type="InterPro" id="IPR036188">
    <property type="entry name" value="FAD/NAD-bd_sf"/>
</dbReference>
<proteinExistence type="predicted"/>
<dbReference type="EMBL" id="CP003321">
    <property type="protein sequence ID" value="AFL66145.1"/>
    <property type="molecule type" value="Genomic_DNA"/>
</dbReference>
<evidence type="ECO:0000256" key="2">
    <source>
        <dbReference type="ARBA" id="ARBA00022630"/>
    </source>
</evidence>
<dbReference type="PRINTS" id="PR00420">
    <property type="entry name" value="RNGMNOXGNASE"/>
</dbReference>
<dbReference type="EC" id="1.3.99.-" evidence="9"/>
<reference evidence="9 10" key="1">
    <citation type="journal article" date="2012" name="J. Bacteriol.">
        <title>Complete Genome Sequence of Desulfurococcus fermentans, a Hyperthermophilic Cellulolytic Crenarchaeon Isolated from a Freshwater Hot Spring in Kamchatka, Russia.</title>
        <authorList>
            <person name="Susanti D."/>
            <person name="Johnson E.F."/>
            <person name="Rodriguez J.R."/>
            <person name="Anderson I."/>
            <person name="Perevalova A.A."/>
            <person name="Kyrpides N."/>
            <person name="Lucas S."/>
            <person name="Han J."/>
            <person name="Lapidus A."/>
            <person name="Cheng J.F."/>
            <person name="Goodwin L."/>
            <person name="Pitluck S."/>
            <person name="Mavrommatis K."/>
            <person name="Peters L."/>
            <person name="Land M.L."/>
            <person name="Hauser L."/>
            <person name="Gopalan V."/>
            <person name="Chan P.P."/>
            <person name="Lowe T.M."/>
            <person name="Atomi H."/>
            <person name="Bonch-Osmolovskaya E.A."/>
            <person name="Woyke T."/>
            <person name="Mukhopadhyay B."/>
        </authorList>
    </citation>
    <scope>NUCLEOTIDE SEQUENCE [LARGE SCALE GENOMIC DNA]</scope>
    <source>
        <strain evidence="9 10">DSM 16532</strain>
    </source>
</reference>
<evidence type="ECO:0000256" key="3">
    <source>
        <dbReference type="ARBA" id="ARBA00022827"/>
    </source>
</evidence>
<protein>
    <submittedName>
        <fullName evidence="9">2,3-di-O-geranylgeranylglyceryl phosphate reductase</fullName>
        <ecNumber evidence="9">1.3.99.-</ecNumber>
    </submittedName>
</protein>
<feature type="domain" description="Digeranylgeranylglycerophospholipid reductase catalytic" evidence="8">
    <location>
        <begin position="176"/>
        <end position="263"/>
    </location>
</feature>
<evidence type="ECO:0000313" key="10">
    <source>
        <dbReference type="Proteomes" id="UP000006175"/>
    </source>
</evidence>
<evidence type="ECO:0000256" key="5">
    <source>
        <dbReference type="ARBA" id="ARBA00023098"/>
    </source>
</evidence>
<accession>I3XQC1</accession>
<dbReference type="InterPro" id="IPR054715">
    <property type="entry name" value="GGR_cat"/>
</dbReference>
<dbReference type="GeneID" id="13061921"/>
<gene>
    <name evidence="9" type="ORF">Desfe_0234</name>
</gene>
<dbReference type="Pfam" id="PF12831">
    <property type="entry name" value="FAD_oxidored"/>
    <property type="match status" value="1"/>
</dbReference>
<dbReference type="SUPFAM" id="SSF51905">
    <property type="entry name" value="FAD/NAD(P)-binding domain"/>
    <property type="match status" value="1"/>
</dbReference>
<organism evidence="9 10">
    <name type="scientific">Desulfurococcus amylolyticus DSM 16532</name>
    <dbReference type="NCBI Taxonomy" id="768672"/>
    <lineage>
        <taxon>Archaea</taxon>
        <taxon>Thermoproteota</taxon>
        <taxon>Thermoprotei</taxon>
        <taxon>Desulfurococcales</taxon>
        <taxon>Desulfurococcaceae</taxon>
        <taxon>Desulfurococcus</taxon>
    </lineage>
</organism>
<name>I3XQC1_DESAM</name>
<keyword evidence="4 9" id="KW-0560">Oxidoreductase</keyword>
<evidence type="ECO:0000256" key="6">
    <source>
        <dbReference type="ARBA" id="ARBA00023209"/>
    </source>
</evidence>
<dbReference type="OrthoDB" id="6062at2157"/>
<dbReference type="GO" id="GO:0008654">
    <property type="term" value="P:phospholipid biosynthetic process"/>
    <property type="evidence" value="ECO:0007669"/>
    <property type="project" value="UniProtKB-KW"/>
</dbReference>
<dbReference type="GO" id="GO:0016628">
    <property type="term" value="F:oxidoreductase activity, acting on the CH-CH group of donors, NAD or NADP as acceptor"/>
    <property type="evidence" value="ECO:0007669"/>
    <property type="project" value="InterPro"/>
</dbReference>
<keyword evidence="10" id="KW-1185">Reference proteome</keyword>
<dbReference type="Proteomes" id="UP000006175">
    <property type="component" value="Chromosome"/>
</dbReference>
<dbReference type="PANTHER" id="PTHR42685:SF18">
    <property type="entry name" value="DIGERANYLGERANYLGLYCEROPHOSPHOLIPID REDUCTASE"/>
    <property type="match status" value="1"/>
</dbReference>
<dbReference type="InterPro" id="IPR011777">
    <property type="entry name" value="Geranylgeranyl_Rdtase_fam"/>
</dbReference>
<keyword evidence="5" id="KW-0443">Lipid metabolism</keyword>
<keyword evidence="6" id="KW-0594">Phospholipid biosynthesis</keyword>
<dbReference type="AlphaFoldDB" id="I3XQC1"/>
<dbReference type="eggNOG" id="arCOG00570">
    <property type="taxonomic scope" value="Archaea"/>
</dbReference>
<keyword evidence="1" id="KW-0444">Lipid biosynthesis</keyword>
<evidence type="ECO:0000256" key="1">
    <source>
        <dbReference type="ARBA" id="ARBA00022516"/>
    </source>
</evidence>
<dbReference type="NCBIfam" id="TIGR02032">
    <property type="entry name" value="GG-red-SF"/>
    <property type="match status" value="1"/>
</dbReference>
<dbReference type="Gene3D" id="3.50.50.60">
    <property type="entry name" value="FAD/NAD(P)-binding domain"/>
    <property type="match status" value="1"/>
</dbReference>
<dbReference type="KEGG" id="dfd:Desfe_0234"/>
<keyword evidence="2" id="KW-0285">Flavoprotein</keyword>
<dbReference type="HOGENOM" id="CLU_024648_0_0_2"/>
<evidence type="ECO:0000256" key="7">
    <source>
        <dbReference type="ARBA" id="ARBA00023264"/>
    </source>
</evidence>
<sequence length="456" mass="50878" precursor="true">MKYDVVVVGAGVAGLYSSLVLASKGFRVALVESKPASKIGDKTCGDAIGVHHFQHIGLRLPEDIIDHVYRGVKIYSPSERHEIIVPGEGVSVNRVKLGQWLLKQAFDRGVELLDQHSVIGVNMRGDRVGSIIAKKVGGGIVELEAEAFIDASGSKPALRSRLPETWPISDKPYTTDFNIAYREVVEYDGGVREEDRDYAVIYLNTIIAPGGYWWLFPKSRDGRVINVGLGVIWNGLHNPRHNYDKYLRQRFNGKVLHAGGGIVPTRRPLPTMVWRNVGVVGDAAYTVNPVHGGGIGSSLEAADIVARHVGDALEQGEVSEKTMWEANIEYMRAYGAKQAGLDILRMYMQKLSNEDFEWLMANKIVDGASVYDIGVKGELGEKITHMILSVLRALSRPSLLNQLRIVRNYMKKASELYLDKYPSTPNELPSWMTMVEDMVEEYRRIIGFNKGERVKW</sequence>
<dbReference type="RefSeq" id="WP_014767049.1">
    <property type="nucleotide sequence ID" value="NC_018001.1"/>
</dbReference>
<evidence type="ECO:0000259" key="8">
    <source>
        <dbReference type="Pfam" id="PF22578"/>
    </source>
</evidence>
<evidence type="ECO:0000313" key="9">
    <source>
        <dbReference type="EMBL" id="AFL66145.1"/>
    </source>
</evidence>
<dbReference type="InterPro" id="IPR050407">
    <property type="entry name" value="Geranylgeranyl_reductase"/>
</dbReference>
<dbReference type="Pfam" id="PF22578">
    <property type="entry name" value="GGR_cat"/>
    <property type="match status" value="1"/>
</dbReference>
<evidence type="ECO:0000256" key="4">
    <source>
        <dbReference type="ARBA" id="ARBA00023002"/>
    </source>
</evidence>